<dbReference type="PANTHER" id="PTHR30580:SF0">
    <property type="entry name" value="PRIMOSOMAL PROTEIN N"/>
    <property type="match status" value="1"/>
</dbReference>
<evidence type="ECO:0000313" key="7">
    <source>
        <dbReference type="EMBL" id="CAB5032828.1"/>
    </source>
</evidence>
<dbReference type="GO" id="GO:0006310">
    <property type="term" value="P:DNA recombination"/>
    <property type="evidence" value="ECO:0007669"/>
    <property type="project" value="TreeGrafter"/>
</dbReference>
<dbReference type="Gene3D" id="3.40.50.300">
    <property type="entry name" value="P-loop containing nucleotide triphosphate hydrolases"/>
    <property type="match status" value="1"/>
</dbReference>
<evidence type="ECO:0000313" key="5">
    <source>
        <dbReference type="EMBL" id="CAB4834770.1"/>
    </source>
</evidence>
<evidence type="ECO:0000313" key="6">
    <source>
        <dbReference type="EMBL" id="CAB4883580.1"/>
    </source>
</evidence>
<dbReference type="GO" id="GO:0043138">
    <property type="term" value="F:3'-5' DNA helicase activity"/>
    <property type="evidence" value="ECO:0007669"/>
    <property type="project" value="TreeGrafter"/>
</dbReference>
<sequence>MGADTQSRRHASGAGSLTFLAVPDDAIRRVGILTEVAAIEKNLDYELPSEFVGPTSVGSRVRVPLHGRSVKGWIVSDASNADSQHDVKKVKASLGFGPPPEVIDLARWAAWRWASQPARFLSSASPETIVRSLPTPPRFEPSEAPTSPLGVLGIECARDLNPSVIRVGPVMDPFDILLGMVKELLDDSTLPKSLLVLVPGKGYSRRLVARLSRRGVPAVDLADGWPAARAGWPVVVGTRSACFAPVPHLAGILILDGEDSRFFSEGAPTWNVIDMARQRSLEAKAPCVVVSSTPTALVMNGATLRELDQTTESAHWPRVEVVDLREEDPRSGMLSSRLIEMSRAALDAESSEVAVACIVNRKGRARLVACRRCSEIARCENCESSCVLDEKLECPRCGTSRPVICRSCGATAMKLLRLGTAQLAVELQALLGVNVKEITATSGPDALKGARALVGTEAILSRVRHAKLVALLDFDHHLLAPRAGAEISALTLIGRAGRLVGGRTRPESGAVLIQTRLLDHPVVVAAEHGDPHLVVDADVDLRRQLHLPPFGSLARLKGPGALEYATLLEAKGCQSAPLGETEFLVQAKSTTALSDCLAGTPRPKAGVRVGVDPESV</sequence>
<dbReference type="PANTHER" id="PTHR30580">
    <property type="entry name" value="PRIMOSOMAL PROTEIN N"/>
    <property type="match status" value="1"/>
</dbReference>
<accession>A0A6J7AQG6</accession>
<dbReference type="GO" id="GO:0006270">
    <property type="term" value="P:DNA replication initiation"/>
    <property type="evidence" value="ECO:0007669"/>
    <property type="project" value="TreeGrafter"/>
</dbReference>
<dbReference type="InterPro" id="IPR027417">
    <property type="entry name" value="P-loop_NTPase"/>
</dbReference>
<evidence type="ECO:0000256" key="2">
    <source>
        <dbReference type="ARBA" id="ARBA00022840"/>
    </source>
</evidence>
<evidence type="ECO:0000259" key="4">
    <source>
        <dbReference type="Pfam" id="PF17764"/>
    </source>
</evidence>
<keyword evidence="3" id="KW-0238">DNA-binding</keyword>
<dbReference type="Gene3D" id="3.40.1440.60">
    <property type="entry name" value="PriA, 3(prime) DNA-binding domain"/>
    <property type="match status" value="1"/>
</dbReference>
<organism evidence="5">
    <name type="scientific">freshwater metagenome</name>
    <dbReference type="NCBI Taxonomy" id="449393"/>
    <lineage>
        <taxon>unclassified sequences</taxon>
        <taxon>metagenomes</taxon>
        <taxon>ecological metagenomes</taxon>
    </lineage>
</organism>
<name>A0A6J7AQG6_9ZZZZ</name>
<dbReference type="GO" id="GO:0003677">
    <property type="term" value="F:DNA binding"/>
    <property type="evidence" value="ECO:0007669"/>
    <property type="project" value="UniProtKB-KW"/>
</dbReference>
<dbReference type="GO" id="GO:0006302">
    <property type="term" value="P:double-strand break repair"/>
    <property type="evidence" value="ECO:0007669"/>
    <property type="project" value="TreeGrafter"/>
</dbReference>
<feature type="domain" description="Primosomal protein N' 3' DNA-binding" evidence="4">
    <location>
        <begin position="37"/>
        <end position="126"/>
    </location>
</feature>
<keyword evidence="2" id="KW-0067">ATP-binding</keyword>
<dbReference type="EMBL" id="CAFBPM010000037">
    <property type="protein sequence ID" value="CAB5032828.1"/>
    <property type="molecule type" value="Genomic_DNA"/>
</dbReference>
<dbReference type="AlphaFoldDB" id="A0A6J7AQG6"/>
<dbReference type="GO" id="GO:0005524">
    <property type="term" value="F:ATP binding"/>
    <property type="evidence" value="ECO:0007669"/>
    <property type="project" value="UniProtKB-KW"/>
</dbReference>
<keyword evidence="1" id="KW-0547">Nucleotide-binding</keyword>
<dbReference type="InterPro" id="IPR042115">
    <property type="entry name" value="PriA_3primeBD_sf"/>
</dbReference>
<proteinExistence type="predicted"/>
<dbReference type="InterPro" id="IPR041222">
    <property type="entry name" value="PriA_3primeBD"/>
</dbReference>
<evidence type="ECO:0000256" key="3">
    <source>
        <dbReference type="ARBA" id="ARBA00023125"/>
    </source>
</evidence>
<protein>
    <submittedName>
        <fullName evidence="5">Unannotated protein</fullName>
    </submittedName>
</protein>
<evidence type="ECO:0000256" key="1">
    <source>
        <dbReference type="ARBA" id="ARBA00022741"/>
    </source>
</evidence>
<dbReference type="EMBL" id="CAFBLT010000003">
    <property type="protein sequence ID" value="CAB4883580.1"/>
    <property type="molecule type" value="Genomic_DNA"/>
</dbReference>
<gene>
    <name evidence="5" type="ORF">UFOPK3164_01748</name>
    <name evidence="6" type="ORF">UFOPK3427_01786</name>
    <name evidence="7" type="ORF">UFOPK4112_01869</name>
</gene>
<dbReference type="EMBL" id="CAFABE010000143">
    <property type="protein sequence ID" value="CAB4834770.1"/>
    <property type="molecule type" value="Genomic_DNA"/>
</dbReference>
<dbReference type="Pfam" id="PF17764">
    <property type="entry name" value="PriA_3primeBD"/>
    <property type="match status" value="1"/>
</dbReference>
<reference evidence="5" key="1">
    <citation type="submission" date="2020-05" db="EMBL/GenBank/DDBJ databases">
        <authorList>
            <person name="Chiriac C."/>
            <person name="Salcher M."/>
            <person name="Ghai R."/>
            <person name="Kavagutti S V."/>
        </authorList>
    </citation>
    <scope>NUCLEOTIDE SEQUENCE</scope>
</reference>